<reference evidence="1 2" key="1">
    <citation type="submission" date="2016-10" db="EMBL/GenBank/DDBJ databases">
        <authorList>
            <person name="de Groot N.N."/>
        </authorList>
    </citation>
    <scope>NUCLEOTIDE SEQUENCE [LARGE SCALE GENOMIC DNA]</scope>
    <source>
        <strain evidence="1 2">CGMCC 4.3510</strain>
    </source>
</reference>
<proteinExistence type="predicted"/>
<organism evidence="1 2">
    <name type="scientific">Actinacidiphila alni</name>
    <dbReference type="NCBI Taxonomy" id="380248"/>
    <lineage>
        <taxon>Bacteria</taxon>
        <taxon>Bacillati</taxon>
        <taxon>Actinomycetota</taxon>
        <taxon>Actinomycetes</taxon>
        <taxon>Kitasatosporales</taxon>
        <taxon>Streptomycetaceae</taxon>
        <taxon>Actinacidiphila</taxon>
    </lineage>
</organism>
<sequence length="103" mass="11336">MDALTRHTAGADLVEIPDVIDFEDREPALALLRAALDRCRQPLLVVRLTDPVVTVTALHVLSDAYDYAHDRGIVLRTRPDPAAAHIFRLVGLPHLLDPVRATA</sequence>
<dbReference type="AlphaFoldDB" id="A0A1I2JYC2"/>
<dbReference type="Proteomes" id="UP000199323">
    <property type="component" value="Unassembled WGS sequence"/>
</dbReference>
<gene>
    <name evidence="1" type="ORF">SAMN05216251_12066</name>
</gene>
<evidence type="ECO:0008006" key="3">
    <source>
        <dbReference type="Google" id="ProtNLM"/>
    </source>
</evidence>
<name>A0A1I2JYC2_9ACTN</name>
<dbReference type="STRING" id="380248.SAMN05216251_12066"/>
<keyword evidence="2" id="KW-1185">Reference proteome</keyword>
<accession>A0A1I2JYC2</accession>
<evidence type="ECO:0000313" key="1">
    <source>
        <dbReference type="EMBL" id="SFF58890.1"/>
    </source>
</evidence>
<dbReference type="EMBL" id="FONG01000020">
    <property type="protein sequence ID" value="SFF58890.1"/>
    <property type="molecule type" value="Genomic_DNA"/>
</dbReference>
<evidence type="ECO:0000313" key="2">
    <source>
        <dbReference type="Proteomes" id="UP000199323"/>
    </source>
</evidence>
<dbReference type="RefSeq" id="WP_093716415.1">
    <property type="nucleotide sequence ID" value="NZ_FONG01000020.1"/>
</dbReference>
<protein>
    <recommendedName>
        <fullName evidence="3">STAS domain-containing protein</fullName>
    </recommendedName>
</protein>